<accession>A0A5B7GYR3</accession>
<proteinExistence type="predicted"/>
<dbReference type="AlphaFoldDB" id="A0A5B7GYR3"/>
<keyword evidence="3" id="KW-1185">Reference proteome</keyword>
<dbReference type="EMBL" id="VSRR010022995">
    <property type="protein sequence ID" value="MPC65160.1"/>
    <property type="molecule type" value="Genomic_DNA"/>
</dbReference>
<protein>
    <submittedName>
        <fullName evidence="2">Uncharacterized protein</fullName>
    </submittedName>
</protein>
<gene>
    <name evidence="2" type="ORF">E2C01_059289</name>
</gene>
<comment type="caution">
    <text evidence="2">The sequence shown here is derived from an EMBL/GenBank/DDBJ whole genome shotgun (WGS) entry which is preliminary data.</text>
</comment>
<sequence>MLRKRPVSSSPSSLLSSSSTFPAGHTLPDQVTLLGLVTNVGLPLRLNTHAACVRYKCRLTCHNWVHHCTACRRVTATFRWVK</sequence>
<feature type="region of interest" description="Disordered" evidence="1">
    <location>
        <begin position="1"/>
        <end position="23"/>
    </location>
</feature>
<evidence type="ECO:0000313" key="2">
    <source>
        <dbReference type="EMBL" id="MPC65160.1"/>
    </source>
</evidence>
<feature type="compositionally biased region" description="Low complexity" evidence="1">
    <location>
        <begin position="8"/>
        <end position="19"/>
    </location>
</feature>
<dbReference type="Proteomes" id="UP000324222">
    <property type="component" value="Unassembled WGS sequence"/>
</dbReference>
<evidence type="ECO:0000256" key="1">
    <source>
        <dbReference type="SAM" id="MobiDB-lite"/>
    </source>
</evidence>
<organism evidence="2 3">
    <name type="scientific">Portunus trituberculatus</name>
    <name type="common">Swimming crab</name>
    <name type="synonym">Neptunus trituberculatus</name>
    <dbReference type="NCBI Taxonomy" id="210409"/>
    <lineage>
        <taxon>Eukaryota</taxon>
        <taxon>Metazoa</taxon>
        <taxon>Ecdysozoa</taxon>
        <taxon>Arthropoda</taxon>
        <taxon>Crustacea</taxon>
        <taxon>Multicrustacea</taxon>
        <taxon>Malacostraca</taxon>
        <taxon>Eumalacostraca</taxon>
        <taxon>Eucarida</taxon>
        <taxon>Decapoda</taxon>
        <taxon>Pleocyemata</taxon>
        <taxon>Brachyura</taxon>
        <taxon>Eubrachyura</taxon>
        <taxon>Portunoidea</taxon>
        <taxon>Portunidae</taxon>
        <taxon>Portuninae</taxon>
        <taxon>Portunus</taxon>
    </lineage>
</organism>
<reference evidence="2 3" key="1">
    <citation type="submission" date="2019-05" db="EMBL/GenBank/DDBJ databases">
        <title>Another draft genome of Portunus trituberculatus and its Hox gene families provides insights of decapod evolution.</title>
        <authorList>
            <person name="Jeong J.-H."/>
            <person name="Song I."/>
            <person name="Kim S."/>
            <person name="Choi T."/>
            <person name="Kim D."/>
            <person name="Ryu S."/>
            <person name="Kim W."/>
        </authorList>
    </citation>
    <scope>NUCLEOTIDE SEQUENCE [LARGE SCALE GENOMIC DNA]</scope>
    <source>
        <tissue evidence="2">Muscle</tissue>
    </source>
</reference>
<evidence type="ECO:0000313" key="3">
    <source>
        <dbReference type="Proteomes" id="UP000324222"/>
    </source>
</evidence>
<name>A0A5B7GYR3_PORTR</name>